<dbReference type="PROSITE" id="PS50983">
    <property type="entry name" value="FE_B12_PBP"/>
    <property type="match status" value="1"/>
</dbReference>
<dbReference type="AlphaFoldDB" id="A0A2T6APB0"/>
<evidence type="ECO:0000313" key="2">
    <source>
        <dbReference type="EMBL" id="PTX45655.1"/>
    </source>
</evidence>
<dbReference type="OrthoDB" id="9797736at2"/>
<protein>
    <submittedName>
        <fullName evidence="2">Iron complex transport system substrate-binding protein</fullName>
    </submittedName>
</protein>
<name>A0A2T6APB0_9RHOB</name>
<organism evidence="2 3">
    <name type="scientific">Allosediminivita pacifica</name>
    <dbReference type="NCBI Taxonomy" id="1267769"/>
    <lineage>
        <taxon>Bacteria</taxon>
        <taxon>Pseudomonadati</taxon>
        <taxon>Pseudomonadota</taxon>
        <taxon>Alphaproteobacteria</taxon>
        <taxon>Rhodobacterales</taxon>
        <taxon>Paracoccaceae</taxon>
        <taxon>Allosediminivita</taxon>
    </lineage>
</organism>
<sequence length="303" mass="31245">MTFLSHRTHSAQGFKLFSVLLLAAILALFGWSVADRQARAANPPAAVLSLGGAITEIVYALGQGDRLIARDTTSTYPPEAEALPDVGYVRALSPEGVLSVGPDLILSEEGAGPPEAVEVIREASVPFVTVPERYSAEGVLKKIEVVGAALEVPDRAAVLSEAVGDALEGAMARAEARAGDRKRVLFILSTQGGRITAAGAGTGADALISMAGGVNALSDVEGYKPVSDEALVRAAPDVILMMDRGGDHGITDDALFSMPPLRLTPAGESRSVVRMDGLLLLGFGPRTAEAVDGLSAALYGEGS</sequence>
<evidence type="ECO:0000259" key="1">
    <source>
        <dbReference type="PROSITE" id="PS50983"/>
    </source>
</evidence>
<feature type="domain" description="Fe/B12 periplasmic-binding" evidence="1">
    <location>
        <begin position="46"/>
        <end position="302"/>
    </location>
</feature>
<accession>A0A2T6APB0</accession>
<dbReference type="CDD" id="cd01149">
    <property type="entry name" value="HutB"/>
    <property type="match status" value="1"/>
</dbReference>
<reference evidence="2 3" key="1">
    <citation type="submission" date="2018-04" db="EMBL/GenBank/DDBJ databases">
        <title>Genomic Encyclopedia of Archaeal and Bacterial Type Strains, Phase II (KMG-II): from individual species to whole genera.</title>
        <authorList>
            <person name="Goeker M."/>
        </authorList>
    </citation>
    <scope>NUCLEOTIDE SEQUENCE [LARGE SCALE GENOMIC DNA]</scope>
    <source>
        <strain evidence="2 3">DSM 29329</strain>
    </source>
</reference>
<dbReference type="PANTHER" id="PTHR30535:SF4">
    <property type="entry name" value="HEMIN-BINDING PERIPLASMIC PROTEIN HMUT"/>
    <property type="match status" value="1"/>
</dbReference>
<evidence type="ECO:0000313" key="3">
    <source>
        <dbReference type="Proteomes" id="UP000244069"/>
    </source>
</evidence>
<dbReference type="Pfam" id="PF01497">
    <property type="entry name" value="Peripla_BP_2"/>
    <property type="match status" value="1"/>
</dbReference>
<dbReference type="EMBL" id="QBKN01000020">
    <property type="protein sequence ID" value="PTX45655.1"/>
    <property type="molecule type" value="Genomic_DNA"/>
</dbReference>
<comment type="caution">
    <text evidence="2">The sequence shown here is derived from an EMBL/GenBank/DDBJ whole genome shotgun (WGS) entry which is preliminary data.</text>
</comment>
<gene>
    <name evidence="2" type="ORF">C8N44_1209</name>
</gene>
<keyword evidence="3" id="KW-1185">Reference proteome</keyword>
<dbReference type="InterPro" id="IPR002491">
    <property type="entry name" value="ABC_transptr_periplasmic_BD"/>
</dbReference>
<dbReference type="Gene3D" id="3.40.50.1980">
    <property type="entry name" value="Nitrogenase molybdenum iron protein domain"/>
    <property type="match status" value="2"/>
</dbReference>
<dbReference type="Proteomes" id="UP000244069">
    <property type="component" value="Unassembled WGS sequence"/>
</dbReference>
<proteinExistence type="predicted"/>
<dbReference type="RefSeq" id="WP_107977609.1">
    <property type="nucleotide sequence ID" value="NZ_BMEZ01000008.1"/>
</dbReference>
<dbReference type="PANTHER" id="PTHR30535">
    <property type="entry name" value="VITAMIN B12-BINDING PROTEIN"/>
    <property type="match status" value="1"/>
</dbReference>
<dbReference type="InterPro" id="IPR050902">
    <property type="entry name" value="ABC_Transporter_SBP"/>
</dbReference>
<dbReference type="SUPFAM" id="SSF53807">
    <property type="entry name" value="Helical backbone' metal receptor"/>
    <property type="match status" value="1"/>
</dbReference>